<evidence type="ECO:0000313" key="1">
    <source>
        <dbReference type="EMBL" id="OHA22624.1"/>
    </source>
</evidence>
<organism evidence="1 2">
    <name type="scientific">Candidatus Taylorbacteria bacterium RIFCSPHIGHO2_02_FULL_43_32b</name>
    <dbReference type="NCBI Taxonomy" id="1802306"/>
    <lineage>
        <taxon>Bacteria</taxon>
        <taxon>Candidatus Tayloriibacteriota</taxon>
    </lineage>
</organism>
<dbReference type="STRING" id="1802306.A3C72_03080"/>
<proteinExistence type="predicted"/>
<comment type="caution">
    <text evidence="1">The sequence shown here is derived from an EMBL/GenBank/DDBJ whole genome shotgun (WGS) entry which is preliminary data.</text>
</comment>
<dbReference type="AlphaFoldDB" id="A0A1G2MFY9"/>
<sequence length="81" mass="8848">MNTAIPKHTVLFCEAIKEVTPTEVFSLFTALLERSIGSGLVDEPHVLLKRAYDCVGQEEIDSFAAYCDEMDGGGYSPVCMS</sequence>
<name>A0A1G2MFY9_9BACT</name>
<evidence type="ECO:0000313" key="2">
    <source>
        <dbReference type="Proteomes" id="UP000177130"/>
    </source>
</evidence>
<accession>A0A1G2MFY9</accession>
<dbReference type="Proteomes" id="UP000177130">
    <property type="component" value="Unassembled WGS sequence"/>
</dbReference>
<protein>
    <submittedName>
        <fullName evidence="1">Uncharacterized protein</fullName>
    </submittedName>
</protein>
<reference evidence="1 2" key="1">
    <citation type="journal article" date="2016" name="Nat. Commun.">
        <title>Thousands of microbial genomes shed light on interconnected biogeochemical processes in an aquifer system.</title>
        <authorList>
            <person name="Anantharaman K."/>
            <person name="Brown C.T."/>
            <person name="Hug L.A."/>
            <person name="Sharon I."/>
            <person name="Castelle C.J."/>
            <person name="Probst A.J."/>
            <person name="Thomas B.C."/>
            <person name="Singh A."/>
            <person name="Wilkins M.J."/>
            <person name="Karaoz U."/>
            <person name="Brodie E.L."/>
            <person name="Williams K.H."/>
            <person name="Hubbard S.S."/>
            <person name="Banfield J.F."/>
        </authorList>
    </citation>
    <scope>NUCLEOTIDE SEQUENCE [LARGE SCALE GENOMIC DNA]</scope>
</reference>
<dbReference type="EMBL" id="MHRK01000050">
    <property type="protein sequence ID" value="OHA22624.1"/>
    <property type="molecule type" value="Genomic_DNA"/>
</dbReference>
<gene>
    <name evidence="1" type="ORF">A3C72_03080</name>
</gene>